<dbReference type="Proteomes" id="UP000003374">
    <property type="component" value="Unassembled WGS sequence"/>
</dbReference>
<comment type="subcellular location">
    <subcellularLocation>
        <location evidence="2">Endomembrane system</location>
        <topology evidence="2">Multi-pass membrane protein</topology>
    </subcellularLocation>
</comment>
<reference evidence="17 18" key="1">
    <citation type="submission" date="2006-02" db="EMBL/GenBank/DDBJ databases">
        <authorList>
            <person name="Waterbury J."/>
            <person name="Ferriera S."/>
            <person name="Johnson J."/>
            <person name="Kravitz S."/>
            <person name="Halpern A."/>
            <person name="Remington K."/>
            <person name="Beeson K."/>
            <person name="Tran B."/>
            <person name="Rogers Y.-H."/>
            <person name="Friedman R."/>
            <person name="Venter J.C."/>
        </authorList>
    </citation>
    <scope>NUCLEOTIDE SEQUENCE [LARGE SCALE GENOMIC DNA]</scope>
    <source>
        <strain evidence="17 18">Nb-231</strain>
    </source>
</reference>
<dbReference type="GO" id="GO:0012505">
    <property type="term" value="C:endomembrane system"/>
    <property type="evidence" value="ECO:0007669"/>
    <property type="project" value="UniProtKB-SubCell"/>
</dbReference>
<keyword evidence="18" id="KW-1185">Reference proteome</keyword>
<evidence type="ECO:0000256" key="16">
    <source>
        <dbReference type="SAM" id="Phobius"/>
    </source>
</evidence>
<feature type="transmembrane region" description="Helical" evidence="16">
    <location>
        <begin position="204"/>
        <end position="223"/>
    </location>
</feature>
<dbReference type="InterPro" id="IPR000462">
    <property type="entry name" value="CDP-OH_P_trans"/>
</dbReference>
<dbReference type="GO" id="GO:0016020">
    <property type="term" value="C:membrane"/>
    <property type="evidence" value="ECO:0007669"/>
    <property type="project" value="InterPro"/>
</dbReference>
<evidence type="ECO:0000256" key="10">
    <source>
        <dbReference type="ARBA" id="ARBA00023098"/>
    </source>
</evidence>
<feature type="transmembrane region" description="Helical" evidence="16">
    <location>
        <begin position="145"/>
        <end position="164"/>
    </location>
</feature>
<evidence type="ECO:0000256" key="2">
    <source>
        <dbReference type="ARBA" id="ARBA00004127"/>
    </source>
</evidence>
<dbReference type="HOGENOM" id="CLU_049944_2_0_6"/>
<dbReference type="PANTHER" id="PTHR14269:SF61">
    <property type="entry name" value="CDP-DIACYLGLYCEROL--SERINE O-PHOSPHATIDYLTRANSFERASE"/>
    <property type="match status" value="1"/>
</dbReference>
<keyword evidence="12" id="KW-0594">Phospholipid biosynthesis</keyword>
<evidence type="ECO:0000256" key="1">
    <source>
        <dbReference type="ARBA" id="ARBA00000287"/>
    </source>
</evidence>
<evidence type="ECO:0000256" key="15">
    <source>
        <dbReference type="RuleBase" id="RU003750"/>
    </source>
</evidence>
<comment type="caution">
    <text evidence="17">The sequence shown here is derived from an EMBL/GenBank/DDBJ whole genome shotgun (WGS) entry which is preliminary data.</text>
</comment>
<dbReference type="GO" id="GO:0008654">
    <property type="term" value="P:phospholipid biosynthetic process"/>
    <property type="evidence" value="ECO:0007669"/>
    <property type="project" value="UniProtKB-KW"/>
</dbReference>
<dbReference type="InterPro" id="IPR048254">
    <property type="entry name" value="CDP_ALCOHOL_P_TRANSF_CS"/>
</dbReference>
<keyword evidence="13" id="KW-1208">Phospholipid metabolism</keyword>
<keyword evidence="7 15" id="KW-0808">Transferase</keyword>
<dbReference type="GO" id="GO:0003882">
    <property type="term" value="F:CDP-diacylglycerol-serine O-phosphatidyltransferase activity"/>
    <property type="evidence" value="ECO:0007669"/>
    <property type="project" value="UniProtKB-EC"/>
</dbReference>
<feature type="transmembrane region" description="Helical" evidence="16">
    <location>
        <begin position="21"/>
        <end position="39"/>
    </location>
</feature>
<keyword evidence="10" id="KW-0443">Lipid metabolism</keyword>
<keyword evidence="6" id="KW-0444">Lipid biosynthesis</keyword>
<evidence type="ECO:0000256" key="13">
    <source>
        <dbReference type="ARBA" id="ARBA00023264"/>
    </source>
</evidence>
<dbReference type="EC" id="2.7.8.8" evidence="4"/>
<evidence type="ECO:0000256" key="9">
    <source>
        <dbReference type="ARBA" id="ARBA00022989"/>
    </source>
</evidence>
<feature type="transmembrane region" description="Helical" evidence="16">
    <location>
        <begin position="115"/>
        <end position="133"/>
    </location>
</feature>
<evidence type="ECO:0000256" key="7">
    <source>
        <dbReference type="ARBA" id="ARBA00022679"/>
    </source>
</evidence>
<feature type="transmembrane region" description="Helical" evidence="16">
    <location>
        <begin position="170"/>
        <end position="192"/>
    </location>
</feature>
<dbReference type="RefSeq" id="WP_005004239.1">
    <property type="nucleotide sequence ID" value="NZ_CH672427.1"/>
</dbReference>
<evidence type="ECO:0000256" key="14">
    <source>
        <dbReference type="ARBA" id="ARBA00032361"/>
    </source>
</evidence>
<dbReference type="NCBIfam" id="TIGR00473">
    <property type="entry name" value="pssA"/>
    <property type="match status" value="1"/>
</dbReference>
<dbReference type="EMBL" id="AAOF01000001">
    <property type="protein sequence ID" value="EAR23206.1"/>
    <property type="molecule type" value="Genomic_DNA"/>
</dbReference>
<sequence length="266" mass="28917">MSEPSDSRNGRAARQRRGIYLLPNLLTTTALFFGFYAMVAAINNAFQSAAIGVLIAMVMDGLDGRVARLTNTQSAFGMQYDSIADMVSFGVAPALVMYQWALADLATWGPVWGKLGWLGAFIYAACAGLRLARFNTQFGVVDKRYFQGLPSPSAAAVVAGMVWAGNRLDMGGVGVGLPALVLTVLAGILMVSNVRYYSFKEIDFRYRVPFIAMVLLVLVLAVTSVHPPLVLFLVALVYMGSGPVLTVVQRRRRRNRAVAERSPLEK</sequence>
<name>A4BLL8_9GAMM</name>
<keyword evidence="8 16" id="KW-0812">Transmembrane</keyword>
<dbReference type="STRING" id="314278.NB231_15338"/>
<dbReference type="PROSITE" id="PS00379">
    <property type="entry name" value="CDP_ALCOHOL_P_TRANSF"/>
    <property type="match status" value="1"/>
</dbReference>
<keyword evidence="11 16" id="KW-0472">Membrane</keyword>
<comment type="catalytic activity">
    <reaction evidence="1">
        <text>a CDP-1,2-diacyl-sn-glycerol + L-serine = a 1,2-diacyl-sn-glycero-3-phospho-L-serine + CMP + H(+)</text>
        <dbReference type="Rhea" id="RHEA:16913"/>
        <dbReference type="ChEBI" id="CHEBI:15378"/>
        <dbReference type="ChEBI" id="CHEBI:33384"/>
        <dbReference type="ChEBI" id="CHEBI:57262"/>
        <dbReference type="ChEBI" id="CHEBI:58332"/>
        <dbReference type="ChEBI" id="CHEBI:60377"/>
        <dbReference type="EC" id="2.7.8.8"/>
    </reaction>
</comment>
<dbReference type="OrthoDB" id="9777147at2"/>
<evidence type="ECO:0000256" key="12">
    <source>
        <dbReference type="ARBA" id="ARBA00023209"/>
    </source>
</evidence>
<evidence type="ECO:0000256" key="8">
    <source>
        <dbReference type="ARBA" id="ARBA00022692"/>
    </source>
</evidence>
<evidence type="ECO:0000256" key="3">
    <source>
        <dbReference type="ARBA" id="ARBA00010441"/>
    </source>
</evidence>
<dbReference type="Pfam" id="PF01066">
    <property type="entry name" value="CDP-OH_P_transf"/>
    <property type="match status" value="1"/>
</dbReference>
<evidence type="ECO:0000256" key="5">
    <source>
        <dbReference type="ARBA" id="ARBA00017171"/>
    </source>
</evidence>
<feature type="transmembrane region" description="Helical" evidence="16">
    <location>
        <begin position="229"/>
        <end position="248"/>
    </location>
</feature>
<evidence type="ECO:0000256" key="11">
    <source>
        <dbReference type="ARBA" id="ARBA00023136"/>
    </source>
</evidence>
<organism evidence="17 18">
    <name type="scientific">Nitrococcus mobilis Nb-231</name>
    <dbReference type="NCBI Taxonomy" id="314278"/>
    <lineage>
        <taxon>Bacteria</taxon>
        <taxon>Pseudomonadati</taxon>
        <taxon>Pseudomonadota</taxon>
        <taxon>Gammaproteobacteria</taxon>
        <taxon>Chromatiales</taxon>
        <taxon>Ectothiorhodospiraceae</taxon>
        <taxon>Nitrococcus</taxon>
    </lineage>
</organism>
<dbReference type="eggNOG" id="COG1183">
    <property type="taxonomic scope" value="Bacteria"/>
</dbReference>
<accession>A4BLL8</accession>
<dbReference type="PANTHER" id="PTHR14269">
    <property type="entry name" value="CDP-DIACYLGLYCEROL--GLYCEROL-3-PHOSPHATE 3-PHOSPHATIDYLTRANSFERASE-RELATED"/>
    <property type="match status" value="1"/>
</dbReference>
<keyword evidence="9 16" id="KW-1133">Transmembrane helix</keyword>
<evidence type="ECO:0000256" key="6">
    <source>
        <dbReference type="ARBA" id="ARBA00022516"/>
    </source>
</evidence>
<dbReference type="InterPro" id="IPR043130">
    <property type="entry name" value="CDP-OH_PTrfase_TM_dom"/>
</dbReference>
<gene>
    <name evidence="17" type="ORF">NB231_15338</name>
</gene>
<dbReference type="Gene3D" id="1.20.120.1760">
    <property type="match status" value="1"/>
</dbReference>
<evidence type="ECO:0000313" key="18">
    <source>
        <dbReference type="Proteomes" id="UP000003374"/>
    </source>
</evidence>
<proteinExistence type="inferred from homology"/>
<dbReference type="InterPro" id="IPR004533">
    <property type="entry name" value="CDP-diaglyc--ser_O-PTrfase"/>
</dbReference>
<comment type="similarity">
    <text evidence="3 15">Belongs to the CDP-alcohol phosphatidyltransferase class-I family.</text>
</comment>
<protein>
    <recommendedName>
        <fullName evidence="5">CDP-diacylglycerol--serine O-phosphatidyltransferase</fullName>
        <ecNumber evidence="4">2.7.8.8</ecNumber>
    </recommendedName>
    <alternativeName>
        <fullName evidence="14">Phosphatidylserine synthase</fullName>
    </alternativeName>
</protein>
<evidence type="ECO:0000256" key="4">
    <source>
        <dbReference type="ARBA" id="ARBA00013174"/>
    </source>
</evidence>
<evidence type="ECO:0000313" key="17">
    <source>
        <dbReference type="EMBL" id="EAR23206.1"/>
    </source>
</evidence>
<dbReference type="AlphaFoldDB" id="A4BLL8"/>
<dbReference type="InterPro" id="IPR050324">
    <property type="entry name" value="CDP-alcohol_PTase-I"/>
</dbReference>